<keyword evidence="3" id="KW-0677">Repeat</keyword>
<dbReference type="Gene3D" id="1.25.40.10">
    <property type="entry name" value="Tetratricopeptide repeat domain"/>
    <property type="match status" value="3"/>
</dbReference>
<dbReference type="Pfam" id="PF13424">
    <property type="entry name" value="TPR_12"/>
    <property type="match status" value="1"/>
</dbReference>
<feature type="repeat" description="TPR" evidence="6">
    <location>
        <begin position="956"/>
        <end position="989"/>
    </location>
</feature>
<keyword evidence="4 6" id="KW-0802">TPR repeat</keyword>
<dbReference type="AlphaFoldDB" id="A0L8Y1"/>
<dbReference type="PANTHER" id="PTHR46630">
    <property type="entry name" value="TETRATRICOPEPTIDE REPEAT PROTEIN 29"/>
    <property type="match status" value="1"/>
</dbReference>
<evidence type="ECO:0000259" key="7">
    <source>
        <dbReference type="SMART" id="SM00382"/>
    </source>
</evidence>
<evidence type="ECO:0000256" key="6">
    <source>
        <dbReference type="PROSITE-ProRule" id="PRU00339"/>
    </source>
</evidence>
<dbReference type="InterPro" id="IPR003593">
    <property type="entry name" value="AAA+_ATPase"/>
</dbReference>
<dbReference type="InterPro" id="IPR051476">
    <property type="entry name" value="Bac_ResReg_Asp_Phosphatase"/>
</dbReference>
<evidence type="ECO:0000256" key="2">
    <source>
        <dbReference type="ARBA" id="ARBA00022490"/>
    </source>
</evidence>
<dbReference type="Gene3D" id="3.40.50.300">
    <property type="entry name" value="P-loop containing nucleotide triphosphate hydrolases"/>
    <property type="match status" value="1"/>
</dbReference>
<dbReference type="eggNOG" id="COG1672">
    <property type="taxonomic scope" value="Bacteria"/>
</dbReference>
<sequence length="1172" mass="128896">MLKTETRITLTLTSKGDALEFSWLHENAALGSKHKLTAEMLQPLHAALSGYWQAYARATTPLLLQEAALQAASRELHALFIAPVWPELTGLLPMDGEPPLLLSIRCNTPQPLSWPFELIMLEDAPETPLGLRQDLYIRRLPAGSRDSVRCCTTLPPAPLRSFFIAHANANAAALAEQEGTYLQTIAQAMAVHHHEIIPRVGDAILMNDLRQAIHQFQPHIIHLNGALVMDEQEGPVILFDGPKGAPQQVTASQFEEEILRNSGAQAVVISARINRSGESPMAAIHAFAHQLSAVSGCFVLTCAKTMASAGASAFFTPLYAALAAGKSLDHALTRGCLESQQSDDLSGHFNAGAPVLYGENARSLLINNAADAPRIHPEPLQEHFPVPDQAIFKVPQPFTGRRMERMAHEEALHSGATQALLLYGPEGVGKSALGALFAWSLSRGQHIPIVLNGSPANPITVHRLVEAVAQVLLHHGLHEEHELLDSEQLTLESRLSFLVELLNRRLCAVILLDGLDHSMNNATGTFADPLLKKWLSTLLVRLSGVSRLILTSRIKPQWEAAVLPHTAVILTLESVPKADYLKGFFNHAGLIKRLAAGDLTWPLVEQLYGLFLATFAPVRLLLNWADTLPADALAECCQEILAHDQVPLDPYSNHAPGSDASGQALMRQILQSVTEEEALGWQTWAVTRVWLPLSSLETLCELPVEHLSATLNRWVELGVAQSLPGTDTSDPLYRLTPFVREALQSKALCVNKEVCQRQHLRMGEILKSLILSDRSGQVGSSWFDLLLEAREHFFQGGDIAAYFEFSESVGTALARHGHIEAAIRLHMDARERSGQPAPMVSIARLYLETNRPDEARTWLERAVEASTGGKHPTVEGAALQTMAAMAMSERHVKQARVWLEQALAVQHQHHDAAGEAASLNQLANITLAEGDLAQGMTHLQAALPLWKKAGNRVNRAATLHQLGILFLQSGDMTEALKHLEKGLALYRLLGNGQDLGMLLSQLGGIYFQKQSSDTAKAYFEEAMEYLEQEPVLAPQLSFVLHQLATIHLNSGALKEAELHLKKALLLKQKLDDRRGEAAAFFQLGRLAKEKDKVEEAMRLIGISYHIDVEIGNPDAHQELEVFNFIAQSIEMPEYEAEMIMQEAWELYSKDRGHSLIAEIFPVPKTIPIKMMS</sequence>
<dbReference type="SMART" id="SM00028">
    <property type="entry name" value="TPR"/>
    <property type="match status" value="7"/>
</dbReference>
<accession>A0L8Y1</accession>
<dbReference type="GO" id="GO:0005737">
    <property type="term" value="C:cytoplasm"/>
    <property type="evidence" value="ECO:0007669"/>
    <property type="project" value="UniProtKB-SubCell"/>
</dbReference>
<protein>
    <submittedName>
        <fullName evidence="8">Tetratricopeptide TPR_2 repeat protein</fullName>
    </submittedName>
</protein>
<dbReference type="eggNOG" id="COG0457">
    <property type="taxonomic scope" value="Bacteria"/>
</dbReference>
<evidence type="ECO:0000256" key="1">
    <source>
        <dbReference type="ARBA" id="ARBA00004496"/>
    </source>
</evidence>
<dbReference type="SUPFAM" id="SSF48452">
    <property type="entry name" value="TPR-like"/>
    <property type="match status" value="2"/>
</dbReference>
<dbReference type="HOGENOM" id="CLU_283526_0_0_5"/>
<evidence type="ECO:0000313" key="8">
    <source>
        <dbReference type="EMBL" id="ABK44424.1"/>
    </source>
</evidence>
<dbReference type="EMBL" id="CP000471">
    <property type="protein sequence ID" value="ABK44424.1"/>
    <property type="molecule type" value="Genomic_DNA"/>
</dbReference>
<dbReference type="KEGG" id="mgm:Mmc1_1916"/>
<dbReference type="PROSITE" id="PS50005">
    <property type="entry name" value="TPR"/>
    <property type="match status" value="1"/>
</dbReference>
<dbReference type="SMART" id="SM00382">
    <property type="entry name" value="AAA"/>
    <property type="match status" value="1"/>
</dbReference>
<dbReference type="PANTHER" id="PTHR46630:SF1">
    <property type="entry name" value="TETRATRICOPEPTIDE REPEAT PROTEIN 29"/>
    <property type="match status" value="1"/>
</dbReference>
<dbReference type="STRING" id="156889.Mmc1_1916"/>
<gene>
    <name evidence="8" type="ordered locus">Mmc1_1916</name>
</gene>
<evidence type="ECO:0000256" key="5">
    <source>
        <dbReference type="ARBA" id="ARBA00038253"/>
    </source>
</evidence>
<organism evidence="8 9">
    <name type="scientific">Magnetococcus marinus (strain ATCC BAA-1437 / JCM 17883 / MC-1)</name>
    <dbReference type="NCBI Taxonomy" id="156889"/>
    <lineage>
        <taxon>Bacteria</taxon>
        <taxon>Pseudomonadati</taxon>
        <taxon>Pseudomonadota</taxon>
        <taxon>Magnetococcia</taxon>
        <taxon>Magnetococcales</taxon>
        <taxon>Magnetococcaceae</taxon>
        <taxon>Magnetococcus</taxon>
    </lineage>
</organism>
<evidence type="ECO:0000313" key="9">
    <source>
        <dbReference type="Proteomes" id="UP000002586"/>
    </source>
</evidence>
<comment type="subcellular location">
    <subcellularLocation>
        <location evidence="1">Cytoplasm</location>
    </subcellularLocation>
</comment>
<reference evidence="8 9" key="2">
    <citation type="journal article" date="2012" name="Int. J. Syst. Evol. Microbiol.">
        <title>Magnetococcus marinus gen. nov., sp. nov., a marine, magnetotactic bacterium that represents a novel lineage (Magnetococcaceae fam. nov.; Magnetococcales ord. nov.) at the base of the Alphaproteobacteria.</title>
        <authorList>
            <person name="Bazylinski D.A."/>
            <person name="Williams T.J."/>
            <person name="Lefevre C.T."/>
            <person name="Berg R.J."/>
            <person name="Zhang C.L."/>
            <person name="Bowser S.S."/>
            <person name="Dean A.J."/>
            <person name="Beveridge T.J."/>
        </authorList>
    </citation>
    <scope>NUCLEOTIDE SEQUENCE [LARGE SCALE GENOMIC DNA]</scope>
    <source>
        <strain evidence="9">ATCC BAA-1437 / JCM 17883 / MC-1</strain>
    </source>
</reference>
<evidence type="ECO:0000256" key="3">
    <source>
        <dbReference type="ARBA" id="ARBA00022737"/>
    </source>
</evidence>
<name>A0L8Y1_MAGMM</name>
<keyword evidence="2" id="KW-0963">Cytoplasm</keyword>
<dbReference type="InterPro" id="IPR011990">
    <property type="entry name" value="TPR-like_helical_dom_sf"/>
</dbReference>
<evidence type="ECO:0000256" key="4">
    <source>
        <dbReference type="ARBA" id="ARBA00022803"/>
    </source>
</evidence>
<dbReference type="InterPro" id="IPR027417">
    <property type="entry name" value="P-loop_NTPase"/>
</dbReference>
<dbReference type="Proteomes" id="UP000002586">
    <property type="component" value="Chromosome"/>
</dbReference>
<feature type="domain" description="AAA+ ATPase" evidence="7">
    <location>
        <begin position="416"/>
        <end position="576"/>
    </location>
</feature>
<proteinExistence type="inferred from homology"/>
<dbReference type="RefSeq" id="WP_011713568.1">
    <property type="nucleotide sequence ID" value="NC_008576.1"/>
</dbReference>
<dbReference type="SUPFAM" id="SSF52540">
    <property type="entry name" value="P-loop containing nucleoside triphosphate hydrolases"/>
    <property type="match status" value="1"/>
</dbReference>
<comment type="similarity">
    <text evidence="5">Belongs to the Rap family.</text>
</comment>
<keyword evidence="9" id="KW-1185">Reference proteome</keyword>
<reference evidence="9" key="1">
    <citation type="journal article" date="2009" name="Appl. Environ. Microbiol.">
        <title>Complete genome sequence of the chemolithoautotrophic marine magnetotactic coccus strain MC-1.</title>
        <authorList>
            <person name="Schubbe S."/>
            <person name="Williams T.J."/>
            <person name="Xie G."/>
            <person name="Kiss H.E."/>
            <person name="Brettin T.S."/>
            <person name="Martinez D."/>
            <person name="Ross C.A."/>
            <person name="Schuler D."/>
            <person name="Cox B.L."/>
            <person name="Nealson K.H."/>
            <person name="Bazylinski D.A."/>
        </authorList>
    </citation>
    <scope>NUCLEOTIDE SEQUENCE [LARGE SCALE GENOMIC DNA]</scope>
    <source>
        <strain evidence="9">ATCC BAA-1437 / JCM 17883 / MC-1</strain>
    </source>
</reference>
<dbReference type="InterPro" id="IPR019734">
    <property type="entry name" value="TPR_rpt"/>
</dbReference>
<dbReference type="eggNOG" id="COG3118">
    <property type="taxonomic scope" value="Bacteria"/>
</dbReference>
<dbReference type="OrthoDB" id="4473689at2"/>
<dbReference type="Pfam" id="PF13181">
    <property type="entry name" value="TPR_8"/>
    <property type="match status" value="2"/>
</dbReference>